<reference evidence="2" key="1">
    <citation type="journal article" date="2023" name="Mol. Phylogenet. Evol.">
        <title>Genome-scale phylogeny and comparative genomics of the fungal order Sordariales.</title>
        <authorList>
            <person name="Hensen N."/>
            <person name="Bonometti L."/>
            <person name="Westerberg I."/>
            <person name="Brannstrom I.O."/>
            <person name="Guillou S."/>
            <person name="Cros-Aarteil S."/>
            <person name="Calhoun S."/>
            <person name="Haridas S."/>
            <person name="Kuo A."/>
            <person name="Mondo S."/>
            <person name="Pangilinan J."/>
            <person name="Riley R."/>
            <person name="LaButti K."/>
            <person name="Andreopoulos B."/>
            <person name="Lipzen A."/>
            <person name="Chen C."/>
            <person name="Yan M."/>
            <person name="Daum C."/>
            <person name="Ng V."/>
            <person name="Clum A."/>
            <person name="Steindorff A."/>
            <person name="Ohm R.A."/>
            <person name="Martin F."/>
            <person name="Silar P."/>
            <person name="Natvig D.O."/>
            <person name="Lalanne C."/>
            <person name="Gautier V."/>
            <person name="Ament-Velasquez S.L."/>
            <person name="Kruys A."/>
            <person name="Hutchinson M.I."/>
            <person name="Powell A.J."/>
            <person name="Barry K."/>
            <person name="Miller A.N."/>
            <person name="Grigoriev I.V."/>
            <person name="Debuchy R."/>
            <person name="Gladieux P."/>
            <person name="Hiltunen Thoren M."/>
            <person name="Johannesson H."/>
        </authorList>
    </citation>
    <scope>NUCLEOTIDE SEQUENCE</scope>
    <source>
        <strain evidence="2">CBS 560.94</strain>
    </source>
</reference>
<dbReference type="Proteomes" id="UP001278500">
    <property type="component" value="Unassembled WGS sequence"/>
</dbReference>
<sequence>MNWGMQTLRSPATLMSASHMCTFKLAYPRTGFQKGRRLVLPTPGPQLFHPNLNVASCSLNEMSRRELRAVVSRGQGPFAPSFSGFHPCGLAAVSVRAVVSRVGIRQQGVGRNPAKEAEAGSGQASTRRTRVARSFDSFVSHSLTSYRADISMLVSGQRHAYLYSLPCGFACSRRKLGRLYSESNHRDLHDGIHAATWMSLQTCLGESEAQSMWTVCRVLISV</sequence>
<gene>
    <name evidence="2" type="ORF">B0H65DRAFT_227503</name>
</gene>
<comment type="caution">
    <text evidence="2">The sequence shown here is derived from an EMBL/GenBank/DDBJ whole genome shotgun (WGS) entry which is preliminary data.</text>
</comment>
<name>A0AAE0JDC9_9PEZI</name>
<organism evidence="2 3">
    <name type="scientific">Neurospora tetraspora</name>
    <dbReference type="NCBI Taxonomy" id="94610"/>
    <lineage>
        <taxon>Eukaryota</taxon>
        <taxon>Fungi</taxon>
        <taxon>Dikarya</taxon>
        <taxon>Ascomycota</taxon>
        <taxon>Pezizomycotina</taxon>
        <taxon>Sordariomycetes</taxon>
        <taxon>Sordariomycetidae</taxon>
        <taxon>Sordariales</taxon>
        <taxon>Sordariaceae</taxon>
        <taxon>Neurospora</taxon>
    </lineage>
</organism>
<evidence type="ECO:0000313" key="2">
    <source>
        <dbReference type="EMBL" id="KAK3342723.1"/>
    </source>
</evidence>
<dbReference type="RefSeq" id="XP_062680516.1">
    <property type="nucleotide sequence ID" value="XM_062822145.1"/>
</dbReference>
<dbReference type="EMBL" id="JAUEPP010000005">
    <property type="protein sequence ID" value="KAK3342723.1"/>
    <property type="molecule type" value="Genomic_DNA"/>
</dbReference>
<accession>A0AAE0JDC9</accession>
<protein>
    <submittedName>
        <fullName evidence="2">Uncharacterized protein</fullName>
    </submittedName>
</protein>
<dbReference type="GeneID" id="87859299"/>
<evidence type="ECO:0000313" key="3">
    <source>
        <dbReference type="Proteomes" id="UP001278500"/>
    </source>
</evidence>
<reference evidence="2" key="2">
    <citation type="submission" date="2023-06" db="EMBL/GenBank/DDBJ databases">
        <authorList>
            <consortium name="Lawrence Berkeley National Laboratory"/>
            <person name="Haridas S."/>
            <person name="Hensen N."/>
            <person name="Bonometti L."/>
            <person name="Westerberg I."/>
            <person name="Brannstrom I.O."/>
            <person name="Guillou S."/>
            <person name="Cros-Aarteil S."/>
            <person name="Calhoun S."/>
            <person name="Kuo A."/>
            <person name="Mondo S."/>
            <person name="Pangilinan J."/>
            <person name="Riley R."/>
            <person name="Labutti K."/>
            <person name="Andreopoulos B."/>
            <person name="Lipzen A."/>
            <person name="Chen C."/>
            <person name="Yanf M."/>
            <person name="Daum C."/>
            <person name="Ng V."/>
            <person name="Clum A."/>
            <person name="Steindorff A."/>
            <person name="Ohm R."/>
            <person name="Martin F."/>
            <person name="Silar P."/>
            <person name="Natvig D."/>
            <person name="Lalanne C."/>
            <person name="Gautier V."/>
            <person name="Ament-Velasquez S.L."/>
            <person name="Kruys A."/>
            <person name="Hutchinson M.I."/>
            <person name="Powell A.J."/>
            <person name="Barry K."/>
            <person name="Miller A.N."/>
            <person name="Grigoriev I.V."/>
            <person name="Debuchy R."/>
            <person name="Gladieux P."/>
            <person name="Thoren M.H."/>
            <person name="Johannesson H."/>
        </authorList>
    </citation>
    <scope>NUCLEOTIDE SEQUENCE</scope>
    <source>
        <strain evidence="2">CBS 560.94</strain>
    </source>
</reference>
<evidence type="ECO:0000256" key="1">
    <source>
        <dbReference type="SAM" id="MobiDB-lite"/>
    </source>
</evidence>
<feature type="region of interest" description="Disordered" evidence="1">
    <location>
        <begin position="107"/>
        <end position="126"/>
    </location>
</feature>
<proteinExistence type="predicted"/>
<dbReference type="AlphaFoldDB" id="A0AAE0JDC9"/>
<keyword evidence="3" id="KW-1185">Reference proteome</keyword>